<name>A0A1L1PJU8_HYDIT</name>
<keyword evidence="7 9" id="KW-0067">ATP-binding</keyword>
<evidence type="ECO:0000313" key="11">
    <source>
        <dbReference type="Proteomes" id="UP000028878"/>
    </source>
</evidence>
<protein>
    <recommendedName>
        <fullName evidence="3 9">Gluconokinase</fullName>
        <ecNumber evidence="3 9">2.7.1.12</ecNumber>
    </recommendedName>
</protein>
<comment type="catalytic activity">
    <reaction evidence="8 9">
        <text>D-gluconate + ATP = 6-phospho-D-gluconate + ADP + H(+)</text>
        <dbReference type="Rhea" id="RHEA:19433"/>
        <dbReference type="ChEBI" id="CHEBI:15378"/>
        <dbReference type="ChEBI" id="CHEBI:18391"/>
        <dbReference type="ChEBI" id="CHEBI:30616"/>
        <dbReference type="ChEBI" id="CHEBI:58759"/>
        <dbReference type="ChEBI" id="CHEBI:456216"/>
        <dbReference type="EC" id="2.7.1.12"/>
    </reaction>
</comment>
<keyword evidence="5 9" id="KW-0547">Nucleotide-binding</keyword>
<evidence type="ECO:0000256" key="9">
    <source>
        <dbReference type="RuleBase" id="RU363066"/>
    </source>
</evidence>
<dbReference type="Pfam" id="PF13671">
    <property type="entry name" value="AAA_33"/>
    <property type="match status" value="1"/>
</dbReference>
<reference evidence="11" key="2">
    <citation type="submission" date="2014-11" db="EMBL/GenBank/DDBJ databases">
        <title>Draft genome sequence of Hydrogenophaga intermedia S1.</title>
        <authorList>
            <person name="Gan H.M."/>
            <person name="Chew T.H."/>
            <person name="Stolz A."/>
        </authorList>
    </citation>
    <scope>NUCLEOTIDE SEQUENCE [LARGE SCALE GENOMIC DNA]</scope>
    <source>
        <strain evidence="11">S1</strain>
    </source>
</reference>
<dbReference type="InterPro" id="IPR027417">
    <property type="entry name" value="P-loop_NTPase"/>
</dbReference>
<dbReference type="SUPFAM" id="SSF52540">
    <property type="entry name" value="P-loop containing nucleoside triphosphate hydrolases"/>
    <property type="match status" value="1"/>
</dbReference>
<dbReference type="InterPro" id="IPR006001">
    <property type="entry name" value="Therm_gnt_kin"/>
</dbReference>
<dbReference type="AlphaFoldDB" id="A0A1L1PJU8"/>
<evidence type="ECO:0000256" key="5">
    <source>
        <dbReference type="ARBA" id="ARBA00022741"/>
    </source>
</evidence>
<accession>A0A1L1PJU8</accession>
<dbReference type="GO" id="GO:0005975">
    <property type="term" value="P:carbohydrate metabolic process"/>
    <property type="evidence" value="ECO:0007669"/>
    <property type="project" value="InterPro"/>
</dbReference>
<organism evidence="10 11">
    <name type="scientific">Hydrogenophaga intermedia</name>
    <dbReference type="NCBI Taxonomy" id="65786"/>
    <lineage>
        <taxon>Bacteria</taxon>
        <taxon>Pseudomonadati</taxon>
        <taxon>Pseudomonadota</taxon>
        <taxon>Betaproteobacteria</taxon>
        <taxon>Burkholderiales</taxon>
        <taxon>Comamonadaceae</taxon>
        <taxon>Hydrogenophaga</taxon>
    </lineage>
</organism>
<evidence type="ECO:0000256" key="4">
    <source>
        <dbReference type="ARBA" id="ARBA00022679"/>
    </source>
</evidence>
<gene>
    <name evidence="10" type="ORF">BN948_04714</name>
</gene>
<evidence type="ECO:0000256" key="7">
    <source>
        <dbReference type="ARBA" id="ARBA00022840"/>
    </source>
</evidence>
<keyword evidence="6 9" id="KW-0418">Kinase</keyword>
<comment type="similarity">
    <text evidence="2 9">Belongs to the gluconokinase GntK/GntV family.</text>
</comment>
<dbReference type="Proteomes" id="UP000028878">
    <property type="component" value="Unassembled WGS sequence"/>
</dbReference>
<evidence type="ECO:0000256" key="2">
    <source>
        <dbReference type="ARBA" id="ARBA00008420"/>
    </source>
</evidence>
<evidence type="ECO:0000256" key="1">
    <source>
        <dbReference type="ARBA" id="ARBA00004761"/>
    </source>
</evidence>
<dbReference type="PANTHER" id="PTHR43442:SF3">
    <property type="entry name" value="GLUCONOKINASE-RELATED"/>
    <property type="match status" value="1"/>
</dbReference>
<evidence type="ECO:0000313" key="10">
    <source>
        <dbReference type="EMBL" id="CDN90272.1"/>
    </source>
</evidence>
<evidence type="ECO:0000256" key="3">
    <source>
        <dbReference type="ARBA" id="ARBA00012054"/>
    </source>
</evidence>
<dbReference type="GO" id="GO:0005737">
    <property type="term" value="C:cytoplasm"/>
    <property type="evidence" value="ECO:0007669"/>
    <property type="project" value="TreeGrafter"/>
</dbReference>
<dbReference type="GO" id="GO:0046316">
    <property type="term" value="F:gluconokinase activity"/>
    <property type="evidence" value="ECO:0007669"/>
    <property type="project" value="UniProtKB-EC"/>
</dbReference>
<keyword evidence="11" id="KW-1185">Reference proteome</keyword>
<dbReference type="EMBL" id="CCAE010000073">
    <property type="protein sequence ID" value="CDN90272.1"/>
    <property type="molecule type" value="Genomic_DNA"/>
</dbReference>
<dbReference type="PANTHER" id="PTHR43442">
    <property type="entry name" value="GLUCONOKINASE-RELATED"/>
    <property type="match status" value="1"/>
</dbReference>
<dbReference type="EC" id="2.7.1.12" evidence="3 9"/>
<dbReference type="NCBIfam" id="TIGR01313">
    <property type="entry name" value="therm_gnt_kin"/>
    <property type="match status" value="1"/>
</dbReference>
<sequence>MTLTPVPTRLVVMGVAGCGKSSLGQQSAAALGLPLLEGDDFHPAANVAKMRGGMALSDDDRAAWLDTLAVQLAARTDGVVLTCSSLKRRYRDRLRAAAPGLRFVFLQLSREQARDRVAARPGHLFPVSLVDSQFEALEDPSAEPGVLALDATRPLPELVHAVAHWVRSVPAPGEEARA</sequence>
<dbReference type="GO" id="GO:0005524">
    <property type="term" value="F:ATP binding"/>
    <property type="evidence" value="ECO:0007669"/>
    <property type="project" value="UniProtKB-KW"/>
</dbReference>
<proteinExistence type="inferred from homology"/>
<dbReference type="CDD" id="cd02021">
    <property type="entry name" value="GntK"/>
    <property type="match status" value="1"/>
</dbReference>
<dbReference type="Gene3D" id="3.40.50.300">
    <property type="entry name" value="P-loop containing nucleotide triphosphate hydrolases"/>
    <property type="match status" value="1"/>
</dbReference>
<comment type="pathway">
    <text evidence="1">Carbohydrate acid metabolism.</text>
</comment>
<evidence type="ECO:0000256" key="6">
    <source>
        <dbReference type="ARBA" id="ARBA00022777"/>
    </source>
</evidence>
<reference evidence="11" key="1">
    <citation type="submission" date="2014-02" db="EMBL/GenBank/DDBJ databases">
        <authorList>
            <person name="Gan H."/>
        </authorList>
    </citation>
    <scope>NUCLEOTIDE SEQUENCE [LARGE SCALE GENOMIC DNA]</scope>
    <source>
        <strain evidence="11">S1</strain>
    </source>
</reference>
<keyword evidence="4 9" id="KW-0808">Transferase</keyword>
<evidence type="ECO:0000256" key="8">
    <source>
        <dbReference type="ARBA" id="ARBA00048090"/>
    </source>
</evidence>
<dbReference type="RefSeq" id="WP_009518200.1">
    <property type="nucleotide sequence ID" value="NZ_CCAE010000073.1"/>
</dbReference>